<dbReference type="EMBL" id="JANPWB010000011">
    <property type="protein sequence ID" value="KAJ1124221.1"/>
    <property type="molecule type" value="Genomic_DNA"/>
</dbReference>
<protein>
    <submittedName>
        <fullName evidence="2">Uncharacterized protein</fullName>
    </submittedName>
</protein>
<feature type="compositionally biased region" description="Polar residues" evidence="1">
    <location>
        <begin position="126"/>
        <end position="146"/>
    </location>
</feature>
<sequence length="146" mass="16439">MGGVAERNLAVGDWVRTNNWEESKKGLSRWSVPKRITKVSKYSVVVDDGRKWNVGNVVKCNEMEMRKWKNVACEHGDQGGGEENKELNHHDLHKPDTHTVGGRHTEETRQQQDVETKHAGQRRKGPSSSSWTSETVPVSPAPRNSS</sequence>
<evidence type="ECO:0000256" key="1">
    <source>
        <dbReference type="SAM" id="MobiDB-lite"/>
    </source>
</evidence>
<feature type="region of interest" description="Disordered" evidence="1">
    <location>
        <begin position="74"/>
        <end position="146"/>
    </location>
</feature>
<evidence type="ECO:0000313" key="3">
    <source>
        <dbReference type="Proteomes" id="UP001066276"/>
    </source>
</evidence>
<gene>
    <name evidence="2" type="ORF">NDU88_002682</name>
</gene>
<name>A0AAV7P7C6_PLEWA</name>
<keyword evidence="3" id="KW-1185">Reference proteome</keyword>
<comment type="caution">
    <text evidence="2">The sequence shown here is derived from an EMBL/GenBank/DDBJ whole genome shotgun (WGS) entry which is preliminary data.</text>
</comment>
<dbReference type="AlphaFoldDB" id="A0AAV7P7C6"/>
<reference evidence="2" key="1">
    <citation type="journal article" date="2022" name="bioRxiv">
        <title>Sequencing and chromosome-scale assembly of the giantPleurodeles waltlgenome.</title>
        <authorList>
            <person name="Brown T."/>
            <person name="Elewa A."/>
            <person name="Iarovenko S."/>
            <person name="Subramanian E."/>
            <person name="Araus A.J."/>
            <person name="Petzold A."/>
            <person name="Susuki M."/>
            <person name="Suzuki K.-i.T."/>
            <person name="Hayashi T."/>
            <person name="Toyoda A."/>
            <person name="Oliveira C."/>
            <person name="Osipova E."/>
            <person name="Leigh N.D."/>
            <person name="Simon A."/>
            <person name="Yun M.H."/>
        </authorList>
    </citation>
    <scope>NUCLEOTIDE SEQUENCE</scope>
    <source>
        <strain evidence="2">20211129_DDA</strain>
        <tissue evidence="2">Liver</tissue>
    </source>
</reference>
<organism evidence="2 3">
    <name type="scientific">Pleurodeles waltl</name>
    <name type="common">Iberian ribbed newt</name>
    <dbReference type="NCBI Taxonomy" id="8319"/>
    <lineage>
        <taxon>Eukaryota</taxon>
        <taxon>Metazoa</taxon>
        <taxon>Chordata</taxon>
        <taxon>Craniata</taxon>
        <taxon>Vertebrata</taxon>
        <taxon>Euteleostomi</taxon>
        <taxon>Amphibia</taxon>
        <taxon>Batrachia</taxon>
        <taxon>Caudata</taxon>
        <taxon>Salamandroidea</taxon>
        <taxon>Salamandridae</taxon>
        <taxon>Pleurodelinae</taxon>
        <taxon>Pleurodeles</taxon>
    </lineage>
</organism>
<dbReference type="Proteomes" id="UP001066276">
    <property type="component" value="Chromosome 7"/>
</dbReference>
<proteinExistence type="predicted"/>
<feature type="compositionally biased region" description="Basic and acidic residues" evidence="1">
    <location>
        <begin position="74"/>
        <end position="118"/>
    </location>
</feature>
<accession>A0AAV7P7C6</accession>
<evidence type="ECO:0000313" key="2">
    <source>
        <dbReference type="EMBL" id="KAJ1124221.1"/>
    </source>
</evidence>